<accession>A0ABR2HA31</accession>
<gene>
    <name evidence="1" type="ORF">M9Y10_026015</name>
</gene>
<dbReference type="EMBL" id="JAPFFF010000038">
    <property type="protein sequence ID" value="KAK8842432.1"/>
    <property type="molecule type" value="Genomic_DNA"/>
</dbReference>
<comment type="caution">
    <text evidence="1">The sequence shown here is derived from an EMBL/GenBank/DDBJ whole genome shotgun (WGS) entry which is preliminary data.</text>
</comment>
<evidence type="ECO:0000313" key="2">
    <source>
        <dbReference type="Proteomes" id="UP001470230"/>
    </source>
</evidence>
<proteinExistence type="predicted"/>
<evidence type="ECO:0000313" key="1">
    <source>
        <dbReference type="EMBL" id="KAK8842432.1"/>
    </source>
</evidence>
<sequence length="104" mass="12171">MEQQQSKVIDSTISLSKISDLELLKQLIKELIRDDEIAALRKLLRVNKNCMKFKTKDLNDELYKDGYRFVKRNGVMTYITSKQKPKYGESIEKCQSVLNKINNN</sequence>
<organism evidence="1 2">
    <name type="scientific">Tritrichomonas musculus</name>
    <dbReference type="NCBI Taxonomy" id="1915356"/>
    <lineage>
        <taxon>Eukaryota</taxon>
        <taxon>Metamonada</taxon>
        <taxon>Parabasalia</taxon>
        <taxon>Tritrichomonadida</taxon>
        <taxon>Tritrichomonadidae</taxon>
        <taxon>Tritrichomonas</taxon>
    </lineage>
</organism>
<name>A0ABR2HA31_9EUKA</name>
<keyword evidence="2" id="KW-1185">Reference proteome</keyword>
<protein>
    <submittedName>
        <fullName evidence="1">Uncharacterized protein</fullName>
    </submittedName>
</protein>
<reference evidence="1 2" key="1">
    <citation type="submission" date="2024-04" db="EMBL/GenBank/DDBJ databases">
        <title>Tritrichomonas musculus Genome.</title>
        <authorList>
            <person name="Alves-Ferreira E."/>
            <person name="Grigg M."/>
            <person name="Lorenzi H."/>
            <person name="Galac M."/>
        </authorList>
    </citation>
    <scope>NUCLEOTIDE SEQUENCE [LARGE SCALE GENOMIC DNA]</scope>
    <source>
        <strain evidence="1 2">EAF2021</strain>
    </source>
</reference>
<dbReference type="Proteomes" id="UP001470230">
    <property type="component" value="Unassembled WGS sequence"/>
</dbReference>